<dbReference type="InterPro" id="IPR011051">
    <property type="entry name" value="RmlC_Cupin_sf"/>
</dbReference>
<gene>
    <name evidence="4" type="ORF">PAN0_004d2434</name>
</gene>
<dbReference type="RefSeq" id="XP_014657864.1">
    <property type="nucleotide sequence ID" value="XM_014802378.1"/>
</dbReference>
<accession>A0A081CC28</accession>
<evidence type="ECO:0000256" key="2">
    <source>
        <dbReference type="RuleBase" id="RU003457"/>
    </source>
</evidence>
<dbReference type="AlphaFoldDB" id="A0A081CC28"/>
<dbReference type="Pfam" id="PF02678">
    <property type="entry name" value="Pirin"/>
    <property type="match status" value="1"/>
</dbReference>
<evidence type="ECO:0000259" key="3">
    <source>
        <dbReference type="Pfam" id="PF02678"/>
    </source>
</evidence>
<protein>
    <submittedName>
        <fullName evidence="4">RmlC-like cupin</fullName>
    </submittedName>
</protein>
<dbReference type="InterPro" id="IPR012093">
    <property type="entry name" value="Pirin"/>
</dbReference>
<dbReference type="InterPro" id="IPR003829">
    <property type="entry name" value="Pirin_N_dom"/>
</dbReference>
<dbReference type="SUPFAM" id="SSF51182">
    <property type="entry name" value="RmlC-like cupins"/>
    <property type="match status" value="1"/>
</dbReference>
<dbReference type="GeneID" id="26303290"/>
<evidence type="ECO:0000313" key="4">
    <source>
        <dbReference type="EMBL" id="GAK64224.1"/>
    </source>
</evidence>
<organism evidence="4 5">
    <name type="scientific">Pseudozyma antarctica</name>
    <name type="common">Yeast</name>
    <name type="synonym">Candida antarctica</name>
    <dbReference type="NCBI Taxonomy" id="84753"/>
    <lineage>
        <taxon>Eukaryota</taxon>
        <taxon>Fungi</taxon>
        <taxon>Dikarya</taxon>
        <taxon>Basidiomycota</taxon>
        <taxon>Ustilaginomycotina</taxon>
        <taxon>Ustilaginomycetes</taxon>
        <taxon>Ustilaginales</taxon>
        <taxon>Ustilaginaceae</taxon>
        <taxon>Moesziomyces</taxon>
    </lineage>
</organism>
<reference evidence="5" key="1">
    <citation type="journal article" date="2014" name="Genome Announc.">
        <title>Draft Genome Sequence of the Yeast Pseudozyma antarctica Type Strain JCM10317, a Producer of the Glycolipid Biosurfactants, Mannosylerythritol Lipids.</title>
        <authorList>
            <person name="Saika A."/>
            <person name="Koike H."/>
            <person name="Hori T."/>
            <person name="Fukuoka T."/>
            <person name="Sato S."/>
            <person name="Habe H."/>
            <person name="Kitamoto D."/>
            <person name="Morita T."/>
        </authorList>
    </citation>
    <scope>NUCLEOTIDE SEQUENCE [LARGE SCALE GENOMIC DNA]</scope>
    <source>
        <strain evidence="5">JCM 10317</strain>
    </source>
</reference>
<evidence type="ECO:0000313" key="5">
    <source>
        <dbReference type="Proteomes" id="UP000053758"/>
    </source>
</evidence>
<name>A0A081CC28_PSEA2</name>
<dbReference type="Gene3D" id="2.60.120.10">
    <property type="entry name" value="Jelly Rolls"/>
    <property type="match status" value="1"/>
</dbReference>
<dbReference type="PANTHER" id="PTHR43212:SF3">
    <property type="entry name" value="QUERCETIN 2,3-DIOXYGENASE"/>
    <property type="match status" value="1"/>
</dbReference>
<dbReference type="Proteomes" id="UP000053758">
    <property type="component" value="Unassembled WGS sequence"/>
</dbReference>
<proteinExistence type="inferred from homology"/>
<dbReference type="PANTHER" id="PTHR43212">
    <property type="entry name" value="QUERCETIN 2,3-DIOXYGENASE"/>
    <property type="match status" value="1"/>
</dbReference>
<dbReference type="InterPro" id="IPR014710">
    <property type="entry name" value="RmlC-like_jellyroll"/>
</dbReference>
<dbReference type="HOGENOM" id="CLU_064194_3_1_1"/>
<keyword evidence="5" id="KW-1185">Reference proteome</keyword>
<comment type="similarity">
    <text evidence="1 2">Belongs to the pirin family.</text>
</comment>
<dbReference type="EMBL" id="DF830071">
    <property type="protein sequence ID" value="GAK64224.1"/>
    <property type="molecule type" value="Genomic_DNA"/>
</dbReference>
<dbReference type="CDD" id="cd02910">
    <property type="entry name" value="cupin_Yhhw_N"/>
    <property type="match status" value="1"/>
</dbReference>
<feature type="domain" description="Pirin N-terminal" evidence="3">
    <location>
        <begin position="22"/>
        <end position="127"/>
    </location>
</feature>
<sequence>MATAKQLSKMTVSPRRWFARGHADHGWLKTYHTFSFANYFDPTHMQFSNLRVINEDRVAPGTGFGAHPHREAEIFSIVLGGALEHKDSMGNTEILKRGDVQFTSAGTGIRHSEKNGGKDEVHFLQIWYTPDIPRLEPRYYTAHCSDEEKTNAFKTLIQPARTLGDVKPGDLPRGGVIPSHADLVTRMSIITPTSKVDHVVGTDTGAEGERWLYVHLAQTSGYKDPRSRGTNASEAQLTFKDASGADVVLAEGDGAYIKHASVGDTLSFTNTGGANAELVLFDLRPEA</sequence>
<evidence type="ECO:0000256" key="1">
    <source>
        <dbReference type="ARBA" id="ARBA00008416"/>
    </source>
</evidence>